<sequence>MRSGFHYPGWWVSGSAMIVGPLLLLAAALLRAPFPMFFTHQLAAVQSHPRVMTAAYIAFAAGTVALWPAITHLAADIGRISPTLAVWGGSLVTLGLFTRTFHAGVDQTAFGLVRHHDAEFATGIVAESYADLHLFQFLAFSIPLGWLVLAFGAYRCAVLGRVRAVGLALMCALPLGVLKGTEILSVVALSGLCVALVPTGFELLRQAPRPTPRTIALTIAALAGCIALAVVGAFG</sequence>
<keyword evidence="3" id="KW-1185">Reference proteome</keyword>
<keyword evidence="1" id="KW-1133">Transmembrane helix</keyword>
<feature type="transmembrane region" description="Helical" evidence="1">
    <location>
        <begin position="134"/>
        <end position="154"/>
    </location>
</feature>
<name>A0A317NLJ8_9NOCA</name>
<evidence type="ECO:0000313" key="2">
    <source>
        <dbReference type="EMBL" id="PWV74518.1"/>
    </source>
</evidence>
<feature type="transmembrane region" description="Helical" evidence="1">
    <location>
        <begin position="215"/>
        <end position="234"/>
    </location>
</feature>
<keyword evidence="1" id="KW-0472">Membrane</keyword>
<accession>A0A317NLJ8</accession>
<dbReference type="Proteomes" id="UP000246410">
    <property type="component" value="Unassembled WGS sequence"/>
</dbReference>
<keyword evidence="1" id="KW-0812">Transmembrane</keyword>
<gene>
    <name evidence="2" type="ORF">DFR69_106329</name>
</gene>
<proteinExistence type="predicted"/>
<feature type="transmembrane region" description="Helical" evidence="1">
    <location>
        <begin position="161"/>
        <end position="177"/>
    </location>
</feature>
<organism evidence="2 3">
    <name type="scientific">Nocardia neocaledoniensis</name>
    <dbReference type="NCBI Taxonomy" id="236511"/>
    <lineage>
        <taxon>Bacteria</taxon>
        <taxon>Bacillati</taxon>
        <taxon>Actinomycetota</taxon>
        <taxon>Actinomycetes</taxon>
        <taxon>Mycobacteriales</taxon>
        <taxon>Nocardiaceae</taxon>
        <taxon>Nocardia</taxon>
    </lineage>
</organism>
<dbReference type="AlphaFoldDB" id="A0A317NLJ8"/>
<feature type="transmembrane region" description="Helical" evidence="1">
    <location>
        <begin position="12"/>
        <end position="30"/>
    </location>
</feature>
<protein>
    <submittedName>
        <fullName evidence="2">Uncharacterized protein</fullName>
    </submittedName>
</protein>
<dbReference type="EMBL" id="QGTL01000006">
    <property type="protein sequence ID" value="PWV74518.1"/>
    <property type="molecule type" value="Genomic_DNA"/>
</dbReference>
<feature type="transmembrane region" description="Helical" evidence="1">
    <location>
        <begin position="183"/>
        <end position="203"/>
    </location>
</feature>
<evidence type="ECO:0000256" key="1">
    <source>
        <dbReference type="SAM" id="Phobius"/>
    </source>
</evidence>
<evidence type="ECO:0000313" key="3">
    <source>
        <dbReference type="Proteomes" id="UP000246410"/>
    </source>
</evidence>
<reference evidence="2 3" key="1">
    <citation type="submission" date="2018-05" db="EMBL/GenBank/DDBJ databases">
        <title>Genomic Encyclopedia of Type Strains, Phase IV (KMG-IV): sequencing the most valuable type-strain genomes for metagenomic binning, comparative biology and taxonomic classification.</title>
        <authorList>
            <person name="Goeker M."/>
        </authorList>
    </citation>
    <scope>NUCLEOTIDE SEQUENCE [LARGE SCALE GENOMIC DNA]</scope>
    <source>
        <strain evidence="2 3">DSM 44717</strain>
    </source>
</reference>
<feature type="transmembrane region" description="Helical" evidence="1">
    <location>
        <begin position="51"/>
        <end position="70"/>
    </location>
</feature>
<comment type="caution">
    <text evidence="2">The sequence shown here is derived from an EMBL/GenBank/DDBJ whole genome shotgun (WGS) entry which is preliminary data.</text>
</comment>